<evidence type="ECO:0000256" key="1">
    <source>
        <dbReference type="ARBA" id="ARBA00004141"/>
    </source>
</evidence>
<evidence type="ECO:0000313" key="9">
    <source>
        <dbReference type="Proteomes" id="UP000019471"/>
    </source>
</evidence>
<gene>
    <name evidence="8" type="ORF">A1O5_00802</name>
</gene>
<dbReference type="EMBL" id="AMGX01000001">
    <property type="protein sequence ID" value="EXJ76294.1"/>
    <property type="molecule type" value="Genomic_DNA"/>
</dbReference>
<keyword evidence="3 6" id="KW-0812">Transmembrane</keyword>
<feature type="transmembrane region" description="Helical" evidence="6">
    <location>
        <begin position="56"/>
        <end position="80"/>
    </location>
</feature>
<comment type="caution">
    <text evidence="8">The sequence shown here is derived from an EMBL/GenBank/DDBJ whole genome shotgun (WGS) entry which is preliminary data.</text>
</comment>
<reference evidence="8 9" key="1">
    <citation type="submission" date="2013-03" db="EMBL/GenBank/DDBJ databases">
        <title>The Genome Sequence of Cladophialophora psammophila CBS 110553.</title>
        <authorList>
            <consortium name="The Broad Institute Genomics Platform"/>
            <person name="Cuomo C."/>
            <person name="de Hoog S."/>
            <person name="Gorbushina A."/>
            <person name="Walker B."/>
            <person name="Young S.K."/>
            <person name="Zeng Q."/>
            <person name="Gargeya S."/>
            <person name="Fitzgerald M."/>
            <person name="Haas B."/>
            <person name="Abouelleil A."/>
            <person name="Allen A.W."/>
            <person name="Alvarado L."/>
            <person name="Arachchi H.M."/>
            <person name="Berlin A.M."/>
            <person name="Chapman S.B."/>
            <person name="Gainer-Dewar J."/>
            <person name="Goldberg J."/>
            <person name="Griggs A."/>
            <person name="Gujja S."/>
            <person name="Hansen M."/>
            <person name="Howarth C."/>
            <person name="Imamovic A."/>
            <person name="Ireland A."/>
            <person name="Larimer J."/>
            <person name="McCowan C."/>
            <person name="Murphy C."/>
            <person name="Pearson M."/>
            <person name="Poon T.W."/>
            <person name="Priest M."/>
            <person name="Roberts A."/>
            <person name="Saif S."/>
            <person name="Shea T."/>
            <person name="Sisk P."/>
            <person name="Sykes S."/>
            <person name="Wortman J."/>
            <person name="Nusbaum C."/>
            <person name="Birren B."/>
        </authorList>
    </citation>
    <scope>NUCLEOTIDE SEQUENCE [LARGE SCALE GENOMIC DNA]</scope>
    <source>
        <strain evidence="8 9">CBS 110553</strain>
    </source>
</reference>
<evidence type="ECO:0000256" key="4">
    <source>
        <dbReference type="ARBA" id="ARBA00022989"/>
    </source>
</evidence>
<feature type="transmembrane region" description="Helical" evidence="6">
    <location>
        <begin position="394"/>
        <end position="415"/>
    </location>
</feature>
<dbReference type="eggNOG" id="KOG0255">
    <property type="taxonomic scope" value="Eukaryota"/>
</dbReference>
<organism evidence="8 9">
    <name type="scientific">Cladophialophora psammophila CBS 110553</name>
    <dbReference type="NCBI Taxonomy" id="1182543"/>
    <lineage>
        <taxon>Eukaryota</taxon>
        <taxon>Fungi</taxon>
        <taxon>Dikarya</taxon>
        <taxon>Ascomycota</taxon>
        <taxon>Pezizomycotina</taxon>
        <taxon>Eurotiomycetes</taxon>
        <taxon>Chaetothyriomycetidae</taxon>
        <taxon>Chaetothyriales</taxon>
        <taxon>Herpotrichiellaceae</taxon>
        <taxon>Cladophialophora</taxon>
    </lineage>
</organism>
<dbReference type="HOGENOM" id="CLU_008455_1_1_1"/>
<dbReference type="PANTHER" id="PTHR23502">
    <property type="entry name" value="MAJOR FACILITATOR SUPERFAMILY"/>
    <property type="match status" value="1"/>
</dbReference>
<dbReference type="OrthoDB" id="5296287at2759"/>
<evidence type="ECO:0000256" key="6">
    <source>
        <dbReference type="SAM" id="Phobius"/>
    </source>
</evidence>
<feature type="transmembrane region" description="Helical" evidence="6">
    <location>
        <begin position="211"/>
        <end position="232"/>
    </location>
</feature>
<feature type="transmembrane region" description="Helical" evidence="6">
    <location>
        <begin position="92"/>
        <end position="113"/>
    </location>
</feature>
<comment type="subcellular location">
    <subcellularLocation>
        <location evidence="1">Membrane</location>
        <topology evidence="1">Multi-pass membrane protein</topology>
    </subcellularLocation>
</comment>
<dbReference type="InterPro" id="IPR036259">
    <property type="entry name" value="MFS_trans_sf"/>
</dbReference>
<dbReference type="GO" id="GO:0042908">
    <property type="term" value="P:xenobiotic transport"/>
    <property type="evidence" value="ECO:0007669"/>
    <property type="project" value="UniProtKB-ARBA"/>
</dbReference>
<proteinExistence type="inferred from homology"/>
<dbReference type="GO" id="GO:0140115">
    <property type="term" value="P:export across plasma membrane"/>
    <property type="evidence" value="ECO:0007669"/>
    <property type="project" value="UniProtKB-ARBA"/>
</dbReference>
<dbReference type="Pfam" id="PF07690">
    <property type="entry name" value="MFS_1"/>
    <property type="match status" value="1"/>
</dbReference>
<dbReference type="GeneID" id="19185538"/>
<feature type="transmembrane region" description="Helical" evidence="6">
    <location>
        <begin position="125"/>
        <end position="144"/>
    </location>
</feature>
<dbReference type="AlphaFoldDB" id="W9Y1D3"/>
<feature type="transmembrane region" description="Helical" evidence="6">
    <location>
        <begin position="283"/>
        <end position="308"/>
    </location>
</feature>
<evidence type="ECO:0000256" key="2">
    <source>
        <dbReference type="ARBA" id="ARBA00008335"/>
    </source>
</evidence>
<dbReference type="InterPro" id="IPR020846">
    <property type="entry name" value="MFS_dom"/>
</dbReference>
<feature type="transmembrane region" description="Helical" evidence="6">
    <location>
        <begin position="462"/>
        <end position="482"/>
    </location>
</feature>
<dbReference type="GO" id="GO:0022857">
    <property type="term" value="F:transmembrane transporter activity"/>
    <property type="evidence" value="ECO:0007669"/>
    <property type="project" value="InterPro"/>
</dbReference>
<keyword evidence="4 6" id="KW-1133">Transmembrane helix</keyword>
<evidence type="ECO:0000259" key="7">
    <source>
        <dbReference type="PROSITE" id="PS50850"/>
    </source>
</evidence>
<dbReference type="FunFam" id="1.20.1250.20:FF:000011">
    <property type="entry name" value="MFS multidrug transporter, putative"/>
    <property type="match status" value="1"/>
</dbReference>
<dbReference type="PROSITE" id="PS00216">
    <property type="entry name" value="SUGAR_TRANSPORT_1"/>
    <property type="match status" value="1"/>
</dbReference>
<dbReference type="PROSITE" id="PS50850">
    <property type="entry name" value="MFS"/>
    <property type="match status" value="1"/>
</dbReference>
<name>W9Y1D3_9EURO</name>
<keyword evidence="9" id="KW-1185">Reference proteome</keyword>
<keyword evidence="5 6" id="KW-0472">Membrane</keyword>
<feature type="transmembrane region" description="Helical" evidence="6">
    <location>
        <begin position="184"/>
        <end position="205"/>
    </location>
</feature>
<sequence>MPPARGTTAVVAGPDVETTPLLRHSEVQASDDPDVVHWGGPDDPENPLNWSARKRWLNIILLSYMTFLTPFASSMFAPGIPQVLKDFNSHSIEMASLVVSVYVLGYAFGPLVIAPLSEVYGRKPLYITTSILFLIFTLGCGVSMNIGMLVAFRFLAGTAGSCPITVGSGTIADTFRQEERGRIMGLWQFSVLFGPSLGPVLGSWIAESYGWRWDFYVLAICTAVYIGLAIPFQDETYPVLLLERKVERLRAETGNQQLRSALATSAKSPRHLLFISITRPIKLLCGSLIVFGCSLYVAVGYGYMYLIFSTITRVFLDQYHFNRSTVGLVFLGVGIGQFISLGLFSVYSDKLLQKLAKAKGGQMKPEYRLPLLWPGAVLVPAGLLVYGWSAEYKLHPIIPIIGTGLLGAGTLWTLLPIGIYLVDAFTVYAASATAATTVLRSILGALVPLAGARVYDVLGLGWGNTVLAGVSVALTPLIWVFIRYGEVLRNHPRFEVKL</sequence>
<feature type="transmembrane region" description="Helical" evidence="6">
    <location>
        <begin position="328"/>
        <end position="348"/>
    </location>
</feature>
<protein>
    <recommendedName>
        <fullName evidence="7">Major facilitator superfamily (MFS) profile domain-containing protein</fullName>
    </recommendedName>
</protein>
<dbReference type="Gene3D" id="1.20.1250.20">
    <property type="entry name" value="MFS general substrate transporter like domains"/>
    <property type="match status" value="1"/>
</dbReference>
<feature type="transmembrane region" description="Helical" evidence="6">
    <location>
        <begin position="427"/>
        <end position="450"/>
    </location>
</feature>
<evidence type="ECO:0000256" key="5">
    <source>
        <dbReference type="ARBA" id="ARBA00023136"/>
    </source>
</evidence>
<evidence type="ECO:0000256" key="3">
    <source>
        <dbReference type="ARBA" id="ARBA00022692"/>
    </source>
</evidence>
<evidence type="ECO:0000313" key="8">
    <source>
        <dbReference type="EMBL" id="EXJ76294.1"/>
    </source>
</evidence>
<dbReference type="PANTHER" id="PTHR23502:SF68">
    <property type="entry name" value="MULTIDRUG TRANSPORTER, PUTATIVE (AFU_ORTHOLOGUE AFUA_3G01120)-RELATED"/>
    <property type="match status" value="1"/>
</dbReference>
<dbReference type="SUPFAM" id="SSF103473">
    <property type="entry name" value="MFS general substrate transporter"/>
    <property type="match status" value="1"/>
</dbReference>
<accession>W9Y1D3</accession>
<dbReference type="InterPro" id="IPR005829">
    <property type="entry name" value="Sugar_transporter_CS"/>
</dbReference>
<feature type="domain" description="Major facilitator superfamily (MFS) profile" evidence="7">
    <location>
        <begin position="58"/>
        <end position="488"/>
    </location>
</feature>
<comment type="similarity">
    <text evidence="2">Belongs to the major facilitator superfamily.</text>
</comment>
<dbReference type="Proteomes" id="UP000019471">
    <property type="component" value="Unassembled WGS sequence"/>
</dbReference>
<feature type="transmembrane region" description="Helical" evidence="6">
    <location>
        <begin position="150"/>
        <end position="172"/>
    </location>
</feature>
<feature type="transmembrane region" description="Helical" evidence="6">
    <location>
        <begin position="369"/>
        <end position="388"/>
    </location>
</feature>
<dbReference type="CDD" id="cd17323">
    <property type="entry name" value="MFS_Tpo1_MDR_like"/>
    <property type="match status" value="1"/>
</dbReference>
<dbReference type="InterPro" id="IPR011701">
    <property type="entry name" value="MFS"/>
</dbReference>
<dbReference type="RefSeq" id="XP_007739611.1">
    <property type="nucleotide sequence ID" value="XM_007741421.1"/>
</dbReference>
<dbReference type="GO" id="GO:0016020">
    <property type="term" value="C:membrane"/>
    <property type="evidence" value="ECO:0007669"/>
    <property type="project" value="UniProtKB-SubCell"/>
</dbReference>